<dbReference type="OrthoDB" id="5805396at2759"/>
<proteinExistence type="predicted"/>
<evidence type="ECO:0000313" key="1">
    <source>
        <dbReference type="EMBL" id="CAA0059159.1"/>
    </source>
</evidence>
<reference evidence="1 2" key="1">
    <citation type="journal article" date="1998" name="Science">
        <title>Genome sequence of the nematode C. elegans: a platform for investigating biology.</title>
        <authorList>
            <consortium name="The C. elegans sequencing consortium"/>
            <person name="Sulson J.E."/>
            <person name="Waterston R."/>
        </authorList>
    </citation>
    <scope>NUCLEOTIDE SEQUENCE [LARGE SCALE GENOMIC DNA]</scope>
    <source>
        <strain evidence="1 2">Bristol N2</strain>
    </source>
</reference>
<dbReference type="ExpressionAtlas" id="A0A5S9MRV0">
    <property type="expression patterns" value="baseline"/>
</dbReference>
<organism evidence="1 2">
    <name type="scientific">Caenorhabditis elegans</name>
    <dbReference type="NCBI Taxonomy" id="6239"/>
    <lineage>
        <taxon>Eukaryota</taxon>
        <taxon>Metazoa</taxon>
        <taxon>Ecdysozoa</taxon>
        <taxon>Nematoda</taxon>
        <taxon>Chromadorea</taxon>
        <taxon>Rhabditida</taxon>
        <taxon>Rhabditina</taxon>
        <taxon>Rhabditomorpha</taxon>
        <taxon>Rhabditoidea</taxon>
        <taxon>Rhabditidae</taxon>
        <taxon>Peloderinae</taxon>
        <taxon>Caenorhabditis</taxon>
    </lineage>
</organism>
<name>A0A5S9MRV0_CAEEL</name>
<dbReference type="FunCoup" id="A0A5S9MRV0">
    <property type="interactions" value="80"/>
</dbReference>
<protein>
    <submittedName>
        <fullName evidence="1">WD_REPEATS_REGION domain-containing protein</fullName>
    </submittedName>
</protein>
<dbReference type="WormBase" id="F41C3.7a">
    <property type="protein sequence ID" value="CE54033"/>
    <property type="gene ID" value="WBGene00018273"/>
</dbReference>
<evidence type="ECO:0000313" key="3">
    <source>
        <dbReference type="WormBase" id="F41C3.7a"/>
    </source>
</evidence>
<gene>
    <name evidence="1" type="ORF">CELE_F41C3.7</name>
    <name evidence="1 3" type="ORF">F41C3.7</name>
</gene>
<sequence length="437" mass="50297">MDDLFSDLSSISDCDDECLLNVSAKKSKSFFIVSTVPEVIMDIPPAFELEIVDVKKNQTLEEKNCETDSKGDQKFDKWVQTDFVEMESIACYADLPPTIREATYTESALERVLRHMSAHLHRAQLQQWLAEQPLRNASFHIKPVQTKTIYRAVYNKEKNIFVLLLFLPQENRYFVELRSLKNLLKSILHNIENDYFLAHQKVRLYSSHNFVMLYSSSKILMMEIDDLEKMITYDDVADVVSLLVLNGSPCYMNGSGKVTILENQEKIFECSPLLNPISSSFVIENRIYVLSNKFISSFTSDSPLDYENYETEKTITTGDIGKFGEDRLMIFDKFSQTCFVWEKDKPKNPSHQLCFGSSEYTVDVACDEENLYSLTSAGVVSVWKLKPNGRKYRDQLFTTYLNHCTKLLLTYSQKFVILTNSEVHFVVFGIDSTSGQQ</sequence>
<keyword evidence="2" id="KW-1185">Reference proteome</keyword>
<dbReference type="InParanoid" id="A0A5S9MRV0"/>
<accession>A0A5S9MRV0</accession>
<evidence type="ECO:0000313" key="2">
    <source>
        <dbReference type="Proteomes" id="UP000001940"/>
    </source>
</evidence>
<dbReference type="EMBL" id="BX284602">
    <property type="protein sequence ID" value="CAA0059159.1"/>
    <property type="molecule type" value="Genomic_DNA"/>
</dbReference>
<dbReference type="Proteomes" id="UP000001940">
    <property type="component" value="Chromosome II"/>
</dbReference>
<dbReference type="AGR" id="WB:WBGene00018273"/>
<dbReference type="AlphaFoldDB" id="A0A5S9MRV0"/>